<keyword evidence="3" id="KW-1185">Reference proteome</keyword>
<dbReference type="Pfam" id="PF26639">
    <property type="entry name" value="Het-6_barrel"/>
    <property type="match status" value="1"/>
</dbReference>
<dbReference type="AlphaFoldDB" id="A0A6G1JJD0"/>
<dbReference type="PANTHER" id="PTHR24148:SF73">
    <property type="entry name" value="HET DOMAIN PROTEIN (AFU_ORTHOLOGUE AFUA_8G01020)"/>
    <property type="match status" value="1"/>
</dbReference>
<dbReference type="InterPro" id="IPR052895">
    <property type="entry name" value="HetReg/Transcr_Mod"/>
</dbReference>
<feature type="domain" description="Heterokaryon incompatibility" evidence="1">
    <location>
        <begin position="74"/>
        <end position="265"/>
    </location>
</feature>
<gene>
    <name evidence="2" type="ORF">K458DRAFT_100874</name>
</gene>
<dbReference type="Proteomes" id="UP000799291">
    <property type="component" value="Unassembled WGS sequence"/>
</dbReference>
<evidence type="ECO:0000313" key="3">
    <source>
        <dbReference type="Proteomes" id="UP000799291"/>
    </source>
</evidence>
<organism evidence="2 3">
    <name type="scientific">Lentithecium fluviatile CBS 122367</name>
    <dbReference type="NCBI Taxonomy" id="1168545"/>
    <lineage>
        <taxon>Eukaryota</taxon>
        <taxon>Fungi</taxon>
        <taxon>Dikarya</taxon>
        <taxon>Ascomycota</taxon>
        <taxon>Pezizomycotina</taxon>
        <taxon>Dothideomycetes</taxon>
        <taxon>Pleosporomycetidae</taxon>
        <taxon>Pleosporales</taxon>
        <taxon>Massarineae</taxon>
        <taxon>Lentitheciaceae</taxon>
        <taxon>Lentithecium</taxon>
    </lineage>
</organism>
<evidence type="ECO:0000313" key="2">
    <source>
        <dbReference type="EMBL" id="KAF2690263.1"/>
    </source>
</evidence>
<evidence type="ECO:0000259" key="1">
    <source>
        <dbReference type="Pfam" id="PF06985"/>
    </source>
</evidence>
<proteinExistence type="predicted"/>
<protein>
    <recommendedName>
        <fullName evidence="1">Heterokaryon incompatibility domain-containing protein</fullName>
    </recommendedName>
</protein>
<name>A0A6G1JJD0_9PLEO</name>
<accession>A0A6G1JJD0</accession>
<reference evidence="2" key="1">
    <citation type="journal article" date="2020" name="Stud. Mycol.">
        <title>101 Dothideomycetes genomes: a test case for predicting lifestyles and emergence of pathogens.</title>
        <authorList>
            <person name="Haridas S."/>
            <person name="Albert R."/>
            <person name="Binder M."/>
            <person name="Bloem J."/>
            <person name="Labutti K."/>
            <person name="Salamov A."/>
            <person name="Andreopoulos B."/>
            <person name="Baker S."/>
            <person name="Barry K."/>
            <person name="Bills G."/>
            <person name="Bluhm B."/>
            <person name="Cannon C."/>
            <person name="Castanera R."/>
            <person name="Culley D."/>
            <person name="Daum C."/>
            <person name="Ezra D."/>
            <person name="Gonzalez J."/>
            <person name="Henrissat B."/>
            <person name="Kuo A."/>
            <person name="Liang C."/>
            <person name="Lipzen A."/>
            <person name="Lutzoni F."/>
            <person name="Magnuson J."/>
            <person name="Mondo S."/>
            <person name="Nolan M."/>
            <person name="Ohm R."/>
            <person name="Pangilinan J."/>
            <person name="Park H.-J."/>
            <person name="Ramirez L."/>
            <person name="Alfaro M."/>
            <person name="Sun H."/>
            <person name="Tritt A."/>
            <person name="Yoshinaga Y."/>
            <person name="Zwiers L.-H."/>
            <person name="Turgeon B."/>
            <person name="Goodwin S."/>
            <person name="Spatafora J."/>
            <person name="Crous P."/>
            <person name="Grigoriev I."/>
        </authorList>
    </citation>
    <scope>NUCLEOTIDE SEQUENCE</scope>
    <source>
        <strain evidence="2">CBS 122367</strain>
    </source>
</reference>
<dbReference type="OrthoDB" id="2157530at2759"/>
<dbReference type="Pfam" id="PF06985">
    <property type="entry name" value="HET"/>
    <property type="match status" value="1"/>
</dbReference>
<dbReference type="EMBL" id="MU005571">
    <property type="protein sequence ID" value="KAF2690263.1"/>
    <property type="molecule type" value="Genomic_DNA"/>
</dbReference>
<dbReference type="PANTHER" id="PTHR24148">
    <property type="entry name" value="ANKYRIN REPEAT DOMAIN-CONTAINING PROTEIN 39 HOMOLOG-RELATED"/>
    <property type="match status" value="1"/>
</dbReference>
<sequence length="669" mass="75142">MAPSASIARLLRSAQGYGSIPRNDPEHQSSLYQPLNTENREIRVLTILPSSSTTEPLQCHLSTTSLSARRHKKFEALSYVWGVPDFSKSITINGEERFITPTLLSALTHIRRKRRRRVVWVDQICINQVDFEERGSQVQLMRYIYSQAENVLSYIGEPKNSGELGLIRESQRWLRTSRRGIPFALMLLIEPPESWAPTVVLKALLDKFIIALAYAFFSMLGNLEPVQYFWGEMREEEAKYLLQVLEAARILYESSYWSRCWILQEVVLSQRTPVLVYGDQTFKDLDPSLLLELLGARFKTLVDSGTPGNHPVAIHQLTSSMTTLPTNSMYSYALRKQRETGSDKLFPFSHLIAVTSSLRSTEFLDTFYCFYGLLKDSHLFPAPNYGAPKALEARKLIAAMMQIEGVWDAYDFLSPSADPAIPSWAPAPPADKESEIAAPYSYFAWGKVTDAFPLDENYAPVVSPCFTFLGVRGVRVDIITAVSHLPVAEPPAPLLDTVSAFESVIAQATSQNLAPGARESFRALRCGPSRLQTLFSAIAKHKSSPDFANLFNSSLSFYLSSIFCVGNEPAGRMYQLKDGCYKLARQTLFCTSEGFFGFTDKTVREGDVVTILAGLSRPYVLREDRESVPGDVVYRLVGSAYVNGVMEGEYIGDLRENELWDLEETFVIR</sequence>
<dbReference type="InterPro" id="IPR010730">
    <property type="entry name" value="HET"/>
</dbReference>